<dbReference type="RefSeq" id="WP_191164396.1">
    <property type="nucleotide sequence ID" value="NZ_JACWMX010000006.1"/>
</dbReference>
<dbReference type="Proteomes" id="UP000619078">
    <property type="component" value="Unassembled WGS sequence"/>
</dbReference>
<name>A0A926NTB7_9SPHI</name>
<organism evidence="2 3">
    <name type="scientific">Mucilaginibacter glaciei</name>
    <dbReference type="NCBI Taxonomy" id="2772109"/>
    <lineage>
        <taxon>Bacteria</taxon>
        <taxon>Pseudomonadati</taxon>
        <taxon>Bacteroidota</taxon>
        <taxon>Sphingobacteriia</taxon>
        <taxon>Sphingobacteriales</taxon>
        <taxon>Sphingobacteriaceae</taxon>
        <taxon>Mucilaginibacter</taxon>
    </lineage>
</organism>
<evidence type="ECO:0000256" key="1">
    <source>
        <dbReference type="SAM" id="SignalP"/>
    </source>
</evidence>
<dbReference type="InterPro" id="IPR011050">
    <property type="entry name" value="Pectin_lyase_fold/virulence"/>
</dbReference>
<evidence type="ECO:0008006" key="4">
    <source>
        <dbReference type="Google" id="ProtNLM"/>
    </source>
</evidence>
<keyword evidence="3" id="KW-1185">Reference proteome</keyword>
<accession>A0A926NTB7</accession>
<feature type="signal peptide" evidence="1">
    <location>
        <begin position="1"/>
        <end position="27"/>
    </location>
</feature>
<evidence type="ECO:0000313" key="3">
    <source>
        <dbReference type="Proteomes" id="UP000619078"/>
    </source>
</evidence>
<reference evidence="2" key="1">
    <citation type="submission" date="2020-09" db="EMBL/GenBank/DDBJ databases">
        <title>Novel species of Mucilaginibacter isolated from a glacier on the Tibetan Plateau.</title>
        <authorList>
            <person name="Liu Q."/>
            <person name="Xin Y.-H."/>
        </authorList>
    </citation>
    <scope>NUCLEOTIDE SEQUENCE</scope>
    <source>
        <strain evidence="2">ZB1P21</strain>
    </source>
</reference>
<keyword evidence="1" id="KW-0732">Signal</keyword>
<dbReference type="SUPFAM" id="SSF51126">
    <property type="entry name" value="Pectin lyase-like"/>
    <property type="match status" value="1"/>
</dbReference>
<dbReference type="Gene3D" id="2.160.20.10">
    <property type="entry name" value="Single-stranded right-handed beta-helix, Pectin lyase-like"/>
    <property type="match status" value="1"/>
</dbReference>
<gene>
    <name evidence="2" type="ORF">IDJ76_16130</name>
</gene>
<evidence type="ECO:0000313" key="2">
    <source>
        <dbReference type="EMBL" id="MBD1394637.1"/>
    </source>
</evidence>
<comment type="caution">
    <text evidence="2">The sequence shown here is derived from an EMBL/GenBank/DDBJ whole genome shotgun (WGS) entry which is preliminary data.</text>
</comment>
<feature type="chain" id="PRO_5037426093" description="Pectate lyase superfamily protein domain-containing protein" evidence="1">
    <location>
        <begin position="28"/>
        <end position="405"/>
    </location>
</feature>
<protein>
    <recommendedName>
        <fullName evidence="4">Pectate lyase superfamily protein domain-containing protein</fullName>
    </recommendedName>
</protein>
<dbReference type="AlphaFoldDB" id="A0A926NTB7"/>
<sequence>MLTKSRFQKFCSLLFCLSICCASELFSQSKPVQVYDYVIENNRESITAYPRDGSGLSLLKGRDAYTVLQTAINAISRTVGGSIFIGPGDYILTDELTITGWDNDLPPNKQIIICGNGLSARIIQNTKGKNAVVIKNKACIVLRDLYIYAGIESNAGLLLDDSGNSEISVWGGSIDNIFIQSNSRTSPAFYGKNFFDMNVSHLTAINNNNHSIMIENTSSTTNYGNSHFGFIRAVSSKKIPYAGLYLKSSNSRGQKFPNLITFANYECSIAYRGIWLSGAKQCTFTFVDIEGVPQPIYLDGSTIAGEARWNKFLSGYLLPAAGGTAITNTAFTGGNDFNLYIEDDKATIPVVDRQSYKPANSYNLTMSGAGIKNISITSKTATSLFIRKNNGEIFNHTATSASGHQ</sequence>
<proteinExistence type="predicted"/>
<dbReference type="EMBL" id="JACWMX010000006">
    <property type="protein sequence ID" value="MBD1394637.1"/>
    <property type="molecule type" value="Genomic_DNA"/>
</dbReference>
<dbReference type="InterPro" id="IPR012334">
    <property type="entry name" value="Pectin_lyas_fold"/>
</dbReference>